<accession>A0ABP6S0D9</accession>
<organism evidence="3 4">
    <name type="scientific">Saccharopolyspora gregorii</name>
    <dbReference type="NCBI Taxonomy" id="33914"/>
    <lineage>
        <taxon>Bacteria</taxon>
        <taxon>Bacillati</taxon>
        <taxon>Actinomycetota</taxon>
        <taxon>Actinomycetes</taxon>
        <taxon>Pseudonocardiales</taxon>
        <taxon>Pseudonocardiaceae</taxon>
        <taxon>Saccharopolyspora</taxon>
    </lineage>
</organism>
<reference evidence="4" key="1">
    <citation type="journal article" date="2019" name="Int. J. Syst. Evol. Microbiol.">
        <title>The Global Catalogue of Microorganisms (GCM) 10K type strain sequencing project: providing services to taxonomists for standard genome sequencing and annotation.</title>
        <authorList>
            <consortium name="The Broad Institute Genomics Platform"/>
            <consortium name="The Broad Institute Genome Sequencing Center for Infectious Disease"/>
            <person name="Wu L."/>
            <person name="Ma J."/>
        </authorList>
    </citation>
    <scope>NUCLEOTIDE SEQUENCE [LARGE SCALE GENOMIC DNA]</scope>
    <source>
        <strain evidence="4">JCM 9687</strain>
    </source>
</reference>
<evidence type="ECO:0000256" key="2">
    <source>
        <dbReference type="SAM" id="Phobius"/>
    </source>
</evidence>
<comment type="caution">
    <text evidence="3">The sequence shown here is derived from an EMBL/GenBank/DDBJ whole genome shotgun (WGS) entry which is preliminary data.</text>
</comment>
<protein>
    <submittedName>
        <fullName evidence="3">Uncharacterized protein</fullName>
    </submittedName>
</protein>
<feature type="transmembrane region" description="Helical" evidence="2">
    <location>
        <begin position="56"/>
        <end position="76"/>
    </location>
</feature>
<keyword evidence="2" id="KW-0812">Transmembrane</keyword>
<keyword evidence="2" id="KW-1133">Transmembrane helix</keyword>
<evidence type="ECO:0000313" key="4">
    <source>
        <dbReference type="Proteomes" id="UP001500483"/>
    </source>
</evidence>
<proteinExistence type="predicted"/>
<evidence type="ECO:0000313" key="3">
    <source>
        <dbReference type="EMBL" id="GAA3364702.1"/>
    </source>
</evidence>
<sequence length="77" mass="7671">MESSRDTPENLLSAALRAQAVGGQAGNAAPTPPPFPPQAPLPPPAPARRRLPVGQVLLFAVLLGVAAGGVVGVLTLS</sequence>
<feature type="compositionally biased region" description="Pro residues" evidence="1">
    <location>
        <begin position="30"/>
        <end position="46"/>
    </location>
</feature>
<dbReference type="EMBL" id="BAAAYK010000038">
    <property type="protein sequence ID" value="GAA3364702.1"/>
    <property type="molecule type" value="Genomic_DNA"/>
</dbReference>
<evidence type="ECO:0000256" key="1">
    <source>
        <dbReference type="SAM" id="MobiDB-lite"/>
    </source>
</evidence>
<name>A0ABP6S0D9_9PSEU</name>
<feature type="region of interest" description="Disordered" evidence="1">
    <location>
        <begin position="22"/>
        <end position="47"/>
    </location>
</feature>
<dbReference type="RefSeq" id="WP_258344197.1">
    <property type="nucleotide sequence ID" value="NZ_BAAAYK010000038.1"/>
</dbReference>
<dbReference type="Proteomes" id="UP001500483">
    <property type="component" value="Unassembled WGS sequence"/>
</dbReference>
<keyword evidence="2" id="KW-0472">Membrane</keyword>
<gene>
    <name evidence="3" type="ORF">GCM10020366_61640</name>
</gene>
<keyword evidence="4" id="KW-1185">Reference proteome</keyword>